<reference evidence="1 2" key="1">
    <citation type="submission" date="2015-01" db="EMBL/GenBank/DDBJ databases">
        <title>The Genome Sequence of Ochroconis gallopava CBS43764.</title>
        <authorList>
            <consortium name="The Broad Institute Genomics Platform"/>
            <person name="Cuomo C."/>
            <person name="de Hoog S."/>
            <person name="Gorbushina A."/>
            <person name="Stielow B."/>
            <person name="Teixiera M."/>
            <person name="Abouelleil A."/>
            <person name="Chapman S.B."/>
            <person name="Priest M."/>
            <person name="Young S.K."/>
            <person name="Wortman J."/>
            <person name="Nusbaum C."/>
            <person name="Birren B."/>
        </authorList>
    </citation>
    <scope>NUCLEOTIDE SEQUENCE [LARGE SCALE GENOMIC DNA]</scope>
    <source>
        <strain evidence="1 2">CBS 43764</strain>
    </source>
</reference>
<proteinExistence type="predicted"/>
<sequence>MEAWTSSTHQAVIRHGHELVPRRQGDVPKLVNDVSRSAAWIYIKRKKKCAGTRFDVLPRIAALYRPTREWLDYSEPAPIPQLVCLRKGSTWSLWADPEWMCFPKTVPSLRISHAISKSPRRSLGLTHGSLAYSRTSMFFFHPLTGWIPKLAL</sequence>
<dbReference type="Proteomes" id="UP000053259">
    <property type="component" value="Unassembled WGS sequence"/>
</dbReference>
<dbReference type="InParanoid" id="A0A0D2AA45"/>
<protein>
    <submittedName>
        <fullName evidence="1">Uncharacterized protein</fullName>
    </submittedName>
</protein>
<name>A0A0D2AA45_9PEZI</name>
<gene>
    <name evidence="1" type="ORF">PV09_05215</name>
</gene>
<evidence type="ECO:0000313" key="2">
    <source>
        <dbReference type="Proteomes" id="UP000053259"/>
    </source>
</evidence>
<dbReference type="EMBL" id="KN847544">
    <property type="protein sequence ID" value="KIW03445.1"/>
    <property type="molecule type" value="Genomic_DNA"/>
</dbReference>
<dbReference type="HOGENOM" id="CLU_1723734_0_0_1"/>
<dbReference type="AlphaFoldDB" id="A0A0D2AA45"/>
<dbReference type="GeneID" id="27313188"/>
<evidence type="ECO:0000313" key="1">
    <source>
        <dbReference type="EMBL" id="KIW03445.1"/>
    </source>
</evidence>
<keyword evidence="2" id="KW-1185">Reference proteome</keyword>
<dbReference type="VEuPathDB" id="FungiDB:PV09_05215"/>
<organism evidence="1 2">
    <name type="scientific">Verruconis gallopava</name>
    <dbReference type="NCBI Taxonomy" id="253628"/>
    <lineage>
        <taxon>Eukaryota</taxon>
        <taxon>Fungi</taxon>
        <taxon>Dikarya</taxon>
        <taxon>Ascomycota</taxon>
        <taxon>Pezizomycotina</taxon>
        <taxon>Dothideomycetes</taxon>
        <taxon>Pleosporomycetidae</taxon>
        <taxon>Venturiales</taxon>
        <taxon>Sympoventuriaceae</taxon>
        <taxon>Verruconis</taxon>
    </lineage>
</organism>
<dbReference type="RefSeq" id="XP_016213314.1">
    <property type="nucleotide sequence ID" value="XM_016358695.1"/>
</dbReference>
<accession>A0A0D2AA45</accession>